<keyword evidence="3" id="KW-1185">Reference proteome</keyword>
<dbReference type="Gene3D" id="2.170.130.20">
    <property type="entry name" value="LCCL-like domain"/>
    <property type="match status" value="1"/>
</dbReference>
<accession>A0A0L0SM55</accession>
<sequence length="415" mass="44411">MPTSPPPRQPPPALPAADRPPAASADCDHAAAAADSSAAAATAAMTAPPPASTRDGPILPPGVRLDPSLPHLLAAHAPAHLGAYLYTPSTLLPPLDRHINATLTVRVARAFLAYENPRVRKRAVWGTGIYTDDSDLVAMLLHSGALALPDPTSNSLKPSSALTDLDVTLRVYPRLAHYPGSLHHGVHSRDWRHHDGVSLAIEAVTPVPPPPPGALVTTGRRARKARLNDALRLYKWTTRARPTFDAPAVDAVVTFAPAGHAALAYHPALQGMLASKSFYAASAEDEFRFCYAAATATYTIEHRRTTLIPYSTPDHVKVVMTDVPWTALTFRPAGIKVGARSNADFTPRTTRNGARSGNDDLDSVHGSASEDDDEDGMEPRRSRLAVRCMYVYFDRPGAEEVVGMNVDGEEGAVRI</sequence>
<dbReference type="InterPro" id="IPR013951">
    <property type="entry name" value="Rxt3"/>
</dbReference>
<feature type="region of interest" description="Disordered" evidence="1">
    <location>
        <begin position="1"/>
        <end position="63"/>
    </location>
</feature>
<evidence type="ECO:0008006" key="4">
    <source>
        <dbReference type="Google" id="ProtNLM"/>
    </source>
</evidence>
<gene>
    <name evidence="2" type="ORF">AMAG_08650</name>
</gene>
<feature type="compositionally biased region" description="Pro residues" evidence="1">
    <location>
        <begin position="1"/>
        <end position="14"/>
    </location>
</feature>
<dbReference type="AlphaFoldDB" id="A0A0L0SM55"/>
<name>A0A0L0SM55_ALLM3</name>
<dbReference type="SUPFAM" id="SSF69848">
    <property type="entry name" value="LCCL domain"/>
    <property type="match status" value="1"/>
</dbReference>
<proteinExistence type="predicted"/>
<dbReference type="STRING" id="578462.A0A0L0SM55"/>
<reference evidence="2 3" key="1">
    <citation type="submission" date="2009-11" db="EMBL/GenBank/DDBJ databases">
        <title>Annotation of Allomyces macrogynus ATCC 38327.</title>
        <authorList>
            <consortium name="The Broad Institute Genome Sequencing Platform"/>
            <person name="Russ C."/>
            <person name="Cuomo C."/>
            <person name="Burger G."/>
            <person name="Gray M.W."/>
            <person name="Holland P.W.H."/>
            <person name="King N."/>
            <person name="Lang F.B.F."/>
            <person name="Roger A.J."/>
            <person name="Ruiz-Trillo I."/>
            <person name="Young S.K."/>
            <person name="Zeng Q."/>
            <person name="Gargeya S."/>
            <person name="Fitzgerald M."/>
            <person name="Haas B."/>
            <person name="Abouelleil A."/>
            <person name="Alvarado L."/>
            <person name="Arachchi H.M."/>
            <person name="Berlin A."/>
            <person name="Chapman S.B."/>
            <person name="Gearin G."/>
            <person name="Goldberg J."/>
            <person name="Griggs A."/>
            <person name="Gujja S."/>
            <person name="Hansen M."/>
            <person name="Heiman D."/>
            <person name="Howarth C."/>
            <person name="Larimer J."/>
            <person name="Lui A."/>
            <person name="MacDonald P.J.P."/>
            <person name="McCowen C."/>
            <person name="Montmayeur A."/>
            <person name="Murphy C."/>
            <person name="Neiman D."/>
            <person name="Pearson M."/>
            <person name="Priest M."/>
            <person name="Roberts A."/>
            <person name="Saif S."/>
            <person name="Shea T."/>
            <person name="Sisk P."/>
            <person name="Stolte C."/>
            <person name="Sykes S."/>
            <person name="Wortman J."/>
            <person name="Nusbaum C."/>
            <person name="Birren B."/>
        </authorList>
    </citation>
    <scope>NUCLEOTIDE SEQUENCE [LARGE SCALE GENOMIC DNA]</scope>
    <source>
        <strain evidence="2 3">ATCC 38327</strain>
    </source>
</reference>
<evidence type="ECO:0000313" key="3">
    <source>
        <dbReference type="Proteomes" id="UP000054350"/>
    </source>
</evidence>
<organism evidence="2 3">
    <name type="scientific">Allomyces macrogynus (strain ATCC 38327)</name>
    <name type="common">Allomyces javanicus var. macrogynus</name>
    <dbReference type="NCBI Taxonomy" id="578462"/>
    <lineage>
        <taxon>Eukaryota</taxon>
        <taxon>Fungi</taxon>
        <taxon>Fungi incertae sedis</taxon>
        <taxon>Blastocladiomycota</taxon>
        <taxon>Blastocladiomycetes</taxon>
        <taxon>Blastocladiales</taxon>
        <taxon>Blastocladiaceae</taxon>
        <taxon>Allomyces</taxon>
    </lineage>
</organism>
<dbReference type="InterPro" id="IPR036609">
    <property type="entry name" value="LCCL_sf"/>
</dbReference>
<dbReference type="VEuPathDB" id="FungiDB:AMAG_08650"/>
<dbReference type="Pfam" id="PF08642">
    <property type="entry name" value="Rxt3"/>
    <property type="match status" value="1"/>
</dbReference>
<dbReference type="eggNOG" id="KOG4843">
    <property type="taxonomic scope" value="Eukaryota"/>
</dbReference>
<reference evidence="3" key="2">
    <citation type="submission" date="2009-11" db="EMBL/GenBank/DDBJ databases">
        <title>The Genome Sequence of Allomyces macrogynus strain ATCC 38327.</title>
        <authorList>
            <consortium name="The Broad Institute Genome Sequencing Platform"/>
            <person name="Russ C."/>
            <person name="Cuomo C."/>
            <person name="Shea T."/>
            <person name="Young S.K."/>
            <person name="Zeng Q."/>
            <person name="Koehrsen M."/>
            <person name="Haas B."/>
            <person name="Borodovsky M."/>
            <person name="Guigo R."/>
            <person name="Alvarado L."/>
            <person name="Berlin A."/>
            <person name="Borenstein D."/>
            <person name="Chen Z."/>
            <person name="Engels R."/>
            <person name="Freedman E."/>
            <person name="Gellesch M."/>
            <person name="Goldberg J."/>
            <person name="Griggs A."/>
            <person name="Gujja S."/>
            <person name="Heiman D."/>
            <person name="Hepburn T."/>
            <person name="Howarth C."/>
            <person name="Jen D."/>
            <person name="Larson L."/>
            <person name="Lewis B."/>
            <person name="Mehta T."/>
            <person name="Park D."/>
            <person name="Pearson M."/>
            <person name="Roberts A."/>
            <person name="Saif S."/>
            <person name="Shenoy N."/>
            <person name="Sisk P."/>
            <person name="Stolte C."/>
            <person name="Sykes S."/>
            <person name="Walk T."/>
            <person name="White J."/>
            <person name="Yandava C."/>
            <person name="Burger G."/>
            <person name="Gray M.W."/>
            <person name="Holland P.W.H."/>
            <person name="King N."/>
            <person name="Lang F.B.F."/>
            <person name="Roger A.J."/>
            <person name="Ruiz-Trillo I."/>
            <person name="Lander E."/>
            <person name="Nusbaum C."/>
        </authorList>
    </citation>
    <scope>NUCLEOTIDE SEQUENCE [LARGE SCALE GENOMIC DNA]</scope>
    <source>
        <strain evidence="3">ATCC 38327</strain>
    </source>
</reference>
<feature type="region of interest" description="Disordered" evidence="1">
    <location>
        <begin position="341"/>
        <end position="379"/>
    </location>
</feature>
<evidence type="ECO:0000256" key="1">
    <source>
        <dbReference type="SAM" id="MobiDB-lite"/>
    </source>
</evidence>
<evidence type="ECO:0000313" key="2">
    <source>
        <dbReference type="EMBL" id="KNE63538.1"/>
    </source>
</evidence>
<dbReference type="OMA" id="ASADCDH"/>
<protein>
    <recommendedName>
        <fullName evidence="4">Histone deacetylation protein Rxt3</fullName>
    </recommendedName>
</protein>
<dbReference type="EMBL" id="GG745342">
    <property type="protein sequence ID" value="KNE63538.1"/>
    <property type="molecule type" value="Genomic_DNA"/>
</dbReference>
<feature type="compositionally biased region" description="Polar residues" evidence="1">
    <location>
        <begin position="343"/>
        <end position="355"/>
    </location>
</feature>
<feature type="compositionally biased region" description="Low complexity" evidence="1">
    <location>
        <begin position="15"/>
        <end position="46"/>
    </location>
</feature>
<dbReference type="OrthoDB" id="3596986at2759"/>
<dbReference type="Proteomes" id="UP000054350">
    <property type="component" value="Unassembled WGS sequence"/>
</dbReference>